<name>A0A183DCV6_9BILA</name>
<organism evidence="3">
    <name type="scientific">Gongylonema pulchrum</name>
    <dbReference type="NCBI Taxonomy" id="637853"/>
    <lineage>
        <taxon>Eukaryota</taxon>
        <taxon>Metazoa</taxon>
        <taxon>Ecdysozoa</taxon>
        <taxon>Nematoda</taxon>
        <taxon>Chromadorea</taxon>
        <taxon>Rhabditida</taxon>
        <taxon>Spirurina</taxon>
        <taxon>Spiruromorpha</taxon>
        <taxon>Spiruroidea</taxon>
        <taxon>Gongylonematidae</taxon>
        <taxon>Gongylonema</taxon>
    </lineage>
</organism>
<evidence type="ECO:0000313" key="3">
    <source>
        <dbReference type="WBParaSite" id="GPUH_0000655601-mRNA-1"/>
    </source>
</evidence>
<dbReference type="AlphaFoldDB" id="A0A183DCV6"/>
<evidence type="ECO:0000313" key="1">
    <source>
        <dbReference type="EMBL" id="VDK55108.1"/>
    </source>
</evidence>
<keyword evidence="2" id="KW-1185">Reference proteome</keyword>
<accession>A0A183DCV6</accession>
<sequence length="98" mass="11303">MKRLRTDTAVLRFEHLQLANKFVQASVAHGGPSQSLQDEFLRKNKELSERRYKTKADYETARNVCRNLRMETTPMTKTTTAHGVIAKIRSALRPFARI</sequence>
<dbReference type="Proteomes" id="UP000271098">
    <property type="component" value="Unassembled WGS sequence"/>
</dbReference>
<reference evidence="1 2" key="2">
    <citation type="submission" date="2018-11" db="EMBL/GenBank/DDBJ databases">
        <authorList>
            <consortium name="Pathogen Informatics"/>
        </authorList>
    </citation>
    <scope>NUCLEOTIDE SEQUENCE [LARGE SCALE GENOMIC DNA]</scope>
</reference>
<protein>
    <submittedName>
        <fullName evidence="1 3">Uncharacterized protein</fullName>
    </submittedName>
</protein>
<dbReference type="WBParaSite" id="GPUH_0000655601-mRNA-1">
    <property type="protein sequence ID" value="GPUH_0000655601-mRNA-1"/>
    <property type="gene ID" value="GPUH_0000655601"/>
</dbReference>
<evidence type="ECO:0000313" key="2">
    <source>
        <dbReference type="Proteomes" id="UP000271098"/>
    </source>
</evidence>
<proteinExistence type="predicted"/>
<gene>
    <name evidence="1" type="ORF">GPUH_LOCUS6549</name>
</gene>
<dbReference type="EMBL" id="UYRT01015557">
    <property type="protein sequence ID" value="VDK55108.1"/>
    <property type="molecule type" value="Genomic_DNA"/>
</dbReference>
<reference evidence="3" key="1">
    <citation type="submission" date="2016-06" db="UniProtKB">
        <authorList>
            <consortium name="WormBaseParasite"/>
        </authorList>
    </citation>
    <scope>IDENTIFICATION</scope>
</reference>